<sequence>GEVFSVPAKEGVTLNLTATPGAREKDAVWSPDGEKIACISDRDGEYQLYVQDADRVTKPKQLTHFKTGYRHTLRWSPDSKRIAFTDQTLTLYYVDVNGGQPVRVDKADFENVDVSVDLKPIYDFAWSPDSRYLAYSKMDSTLVNKLYVYSLDEKRVRCVSEGLFNDFHPVFTKDGQHLLFISNRRFDPTYGDFEWEMVYKKMAGIYALTLRKDGAPLLPPRNDREVESKEAKKSQKQKVRVSIDFDGLTSRIESLPVKRGNYRYLAVSDDHLFYLNRDEGDFNRFEFRSHLPMDLYAFSFKDRQEELVLKGIDEYKLSADGSHIAYRKGKKIGIIKSSVRDAKKKYLDLSHLQMWMVPKAEWRQIFNEAWRIERDFYYEPNMHGIDWNAVREKYGQLVEKATCRQDLRFIIGEMIGELNTSHTYVFGGDFKRKAERVNVGLLAADYSVDKTSNRYRFAKIYSVPDWLKPNVPPLFGPGKNVQPGDYLLRVNGKEVTADRNIYSYFLGLANRKVLLTVNRKPSLKGAREIVVTPVSNEYQYRYLDWVEHNRRVVEKASHGLIGYLHLPDTYNRSARIFPKYYYSQTKKKGIIVDGRFNGGGLDPDIFLQRLNKKPLSYWTRRYSHDYMTPWLGNNAHLVCLTNRQAGSGGDELPYLFRKKKMGLVIGTRSWGGLVGISMFYPLIDGGGITAPDYRIYDEHGRWVVENEGVTPDIVIDNKPDEMARGYDAQLMKAVEVLMEQIKKDPRPWPKHQPFPVDEIKE</sequence>
<dbReference type="SUPFAM" id="SSF50156">
    <property type="entry name" value="PDZ domain-like"/>
    <property type="match status" value="1"/>
</dbReference>
<evidence type="ECO:0000256" key="2">
    <source>
        <dbReference type="ARBA" id="ARBA00008524"/>
    </source>
</evidence>
<evidence type="ECO:0000256" key="4">
    <source>
        <dbReference type="ARBA" id="ARBA00022670"/>
    </source>
</evidence>
<evidence type="ECO:0000256" key="1">
    <source>
        <dbReference type="ARBA" id="ARBA00004496"/>
    </source>
</evidence>
<dbReference type="Gene3D" id="2.130.10.10">
    <property type="entry name" value="YVTN repeat-like/Quinoprotein amine dehydrogenase"/>
    <property type="match status" value="1"/>
</dbReference>
<dbReference type="SUPFAM" id="SSF52096">
    <property type="entry name" value="ClpP/crotonase"/>
    <property type="match status" value="1"/>
</dbReference>
<dbReference type="InterPro" id="IPR036034">
    <property type="entry name" value="PDZ_sf"/>
</dbReference>
<dbReference type="InterPro" id="IPR012393">
    <property type="entry name" value="Tricorn_protease"/>
</dbReference>
<dbReference type="Gene3D" id="2.30.42.10">
    <property type="match status" value="1"/>
</dbReference>
<dbReference type="InterPro" id="IPR028204">
    <property type="entry name" value="Tricorn_C1"/>
</dbReference>
<dbReference type="InterPro" id="IPR029045">
    <property type="entry name" value="ClpP/crotonase-like_dom_sf"/>
</dbReference>
<evidence type="ECO:0000313" key="8">
    <source>
        <dbReference type="EMBL" id="HHJ52767.1"/>
    </source>
</evidence>
<dbReference type="PANTHER" id="PTHR43253">
    <property type="entry name" value="TRICORN PROTEASE HOMOLOG 2-RELATED"/>
    <property type="match status" value="1"/>
</dbReference>
<dbReference type="InterPro" id="IPR015943">
    <property type="entry name" value="WD40/YVTN_repeat-like_dom_sf"/>
</dbReference>
<dbReference type="AlphaFoldDB" id="A0A7V5UEU6"/>
<evidence type="ECO:0000256" key="6">
    <source>
        <dbReference type="ARBA" id="ARBA00022825"/>
    </source>
</evidence>
<name>A0A7V5UEU6_CALAY</name>
<evidence type="ECO:0000256" key="3">
    <source>
        <dbReference type="ARBA" id="ARBA00022490"/>
    </source>
</evidence>
<feature type="domain" description="Tail specific protease" evidence="7">
    <location>
        <begin position="524"/>
        <end position="716"/>
    </location>
</feature>
<dbReference type="Pfam" id="PF03572">
    <property type="entry name" value="Peptidase_S41"/>
    <property type="match status" value="1"/>
</dbReference>
<keyword evidence="6" id="KW-0720">Serine protease</keyword>
<accession>A0A7V5UEU6</accession>
<dbReference type="SMART" id="SM00245">
    <property type="entry name" value="TSPc"/>
    <property type="match status" value="1"/>
</dbReference>
<gene>
    <name evidence="8" type="ORF">ENJ89_06190</name>
</gene>
<dbReference type="Proteomes" id="UP000886124">
    <property type="component" value="Unassembled WGS sequence"/>
</dbReference>
<dbReference type="PANTHER" id="PTHR43253:SF1">
    <property type="entry name" value="TRICORN PROTEASE HOMOLOG 2-RELATED"/>
    <property type="match status" value="1"/>
</dbReference>
<reference evidence="8" key="1">
    <citation type="journal article" date="2020" name="mSystems">
        <title>Genome- and Community-Level Interaction Insights into Carbon Utilization and Element Cycling Functions of Hydrothermarchaeota in Hydrothermal Sediment.</title>
        <authorList>
            <person name="Zhou Z."/>
            <person name="Liu Y."/>
            <person name="Xu W."/>
            <person name="Pan J."/>
            <person name="Luo Z.H."/>
            <person name="Li M."/>
        </authorList>
    </citation>
    <scope>NUCLEOTIDE SEQUENCE [LARGE SCALE GENOMIC DNA]</scope>
    <source>
        <strain evidence="8">HyVt-527</strain>
    </source>
</reference>
<comment type="similarity">
    <text evidence="2">Belongs to the peptidase S41B family.</text>
</comment>
<evidence type="ECO:0000259" key="7">
    <source>
        <dbReference type="SMART" id="SM00245"/>
    </source>
</evidence>
<dbReference type="GO" id="GO:0006508">
    <property type="term" value="P:proteolysis"/>
    <property type="evidence" value="ECO:0007669"/>
    <property type="project" value="UniProtKB-KW"/>
</dbReference>
<organism evidence="8">
    <name type="scientific">Caldithrix abyssi</name>
    <dbReference type="NCBI Taxonomy" id="187145"/>
    <lineage>
        <taxon>Bacteria</taxon>
        <taxon>Pseudomonadati</taxon>
        <taxon>Calditrichota</taxon>
        <taxon>Calditrichia</taxon>
        <taxon>Calditrichales</taxon>
        <taxon>Calditrichaceae</taxon>
        <taxon>Caldithrix</taxon>
    </lineage>
</organism>
<evidence type="ECO:0000256" key="5">
    <source>
        <dbReference type="ARBA" id="ARBA00022801"/>
    </source>
</evidence>
<dbReference type="Gene3D" id="3.90.226.10">
    <property type="entry name" value="2-enoyl-CoA Hydratase, Chain A, domain 1"/>
    <property type="match status" value="1"/>
</dbReference>
<comment type="subcellular location">
    <subcellularLocation>
        <location evidence="1">Cytoplasm</location>
    </subcellularLocation>
</comment>
<dbReference type="GO" id="GO:0005737">
    <property type="term" value="C:cytoplasm"/>
    <property type="evidence" value="ECO:0007669"/>
    <property type="project" value="UniProtKB-SubCell"/>
</dbReference>
<dbReference type="InterPro" id="IPR029414">
    <property type="entry name" value="Tricorn_PDZ"/>
</dbReference>
<dbReference type="InterPro" id="IPR005151">
    <property type="entry name" value="Tail-specific_protease"/>
</dbReference>
<dbReference type="Pfam" id="PF14684">
    <property type="entry name" value="Tricorn_C1"/>
    <property type="match status" value="1"/>
</dbReference>
<proteinExistence type="inferred from homology"/>
<protein>
    <submittedName>
        <fullName evidence="8">Peptidase S41</fullName>
    </submittedName>
</protein>
<dbReference type="Pfam" id="PF14685">
    <property type="entry name" value="PDZ_Tricorn"/>
    <property type="match status" value="1"/>
</dbReference>
<dbReference type="CDD" id="cd07562">
    <property type="entry name" value="Peptidase_S41_TRI"/>
    <property type="match status" value="1"/>
</dbReference>
<dbReference type="GO" id="GO:0008236">
    <property type="term" value="F:serine-type peptidase activity"/>
    <property type="evidence" value="ECO:0007669"/>
    <property type="project" value="UniProtKB-KW"/>
</dbReference>
<keyword evidence="5" id="KW-0378">Hydrolase</keyword>
<dbReference type="Gene3D" id="3.30.750.44">
    <property type="match status" value="1"/>
</dbReference>
<dbReference type="SUPFAM" id="SSF69304">
    <property type="entry name" value="Tricorn protease N-terminal domain"/>
    <property type="match status" value="1"/>
</dbReference>
<dbReference type="EMBL" id="DROD01000424">
    <property type="protein sequence ID" value="HHJ52767.1"/>
    <property type="molecule type" value="Genomic_DNA"/>
</dbReference>
<keyword evidence="3" id="KW-0963">Cytoplasm</keyword>
<comment type="caution">
    <text evidence="8">The sequence shown here is derived from an EMBL/GenBank/DDBJ whole genome shotgun (WGS) entry which is preliminary data.</text>
</comment>
<keyword evidence="4" id="KW-0645">Protease</keyword>
<dbReference type="Pfam" id="PF26550">
    <property type="entry name" value="Tricorn_2nd"/>
    <property type="match status" value="1"/>
</dbReference>
<feature type="non-terminal residue" evidence="8">
    <location>
        <position position="1"/>
    </location>
</feature>